<accession>A0A3N4HFP2</accession>
<protein>
    <submittedName>
        <fullName evidence="2">Uncharacterized protein</fullName>
    </submittedName>
</protein>
<dbReference type="AlphaFoldDB" id="A0A3N4HFP2"/>
<feature type="region of interest" description="Disordered" evidence="1">
    <location>
        <begin position="1"/>
        <end position="349"/>
    </location>
</feature>
<keyword evidence="3" id="KW-1185">Reference proteome</keyword>
<evidence type="ECO:0000313" key="3">
    <source>
        <dbReference type="Proteomes" id="UP000275078"/>
    </source>
</evidence>
<evidence type="ECO:0000256" key="1">
    <source>
        <dbReference type="SAM" id="MobiDB-lite"/>
    </source>
</evidence>
<feature type="compositionally biased region" description="Polar residues" evidence="1">
    <location>
        <begin position="123"/>
        <end position="134"/>
    </location>
</feature>
<reference evidence="2 3" key="1">
    <citation type="journal article" date="2018" name="Nat. Ecol. Evol.">
        <title>Pezizomycetes genomes reveal the molecular basis of ectomycorrhizal truffle lifestyle.</title>
        <authorList>
            <person name="Murat C."/>
            <person name="Payen T."/>
            <person name="Noel B."/>
            <person name="Kuo A."/>
            <person name="Morin E."/>
            <person name="Chen J."/>
            <person name="Kohler A."/>
            <person name="Krizsan K."/>
            <person name="Balestrini R."/>
            <person name="Da Silva C."/>
            <person name="Montanini B."/>
            <person name="Hainaut M."/>
            <person name="Levati E."/>
            <person name="Barry K.W."/>
            <person name="Belfiori B."/>
            <person name="Cichocki N."/>
            <person name="Clum A."/>
            <person name="Dockter R.B."/>
            <person name="Fauchery L."/>
            <person name="Guy J."/>
            <person name="Iotti M."/>
            <person name="Le Tacon F."/>
            <person name="Lindquist E.A."/>
            <person name="Lipzen A."/>
            <person name="Malagnac F."/>
            <person name="Mello A."/>
            <person name="Molinier V."/>
            <person name="Miyauchi S."/>
            <person name="Poulain J."/>
            <person name="Riccioni C."/>
            <person name="Rubini A."/>
            <person name="Sitrit Y."/>
            <person name="Splivallo R."/>
            <person name="Traeger S."/>
            <person name="Wang M."/>
            <person name="Zifcakova L."/>
            <person name="Wipf D."/>
            <person name="Zambonelli A."/>
            <person name="Paolocci F."/>
            <person name="Nowrousian M."/>
            <person name="Ottonello S."/>
            <person name="Baldrian P."/>
            <person name="Spatafora J.W."/>
            <person name="Henrissat B."/>
            <person name="Nagy L.G."/>
            <person name="Aury J.M."/>
            <person name="Wincker P."/>
            <person name="Grigoriev I.V."/>
            <person name="Bonfante P."/>
            <person name="Martin F.M."/>
        </authorList>
    </citation>
    <scope>NUCLEOTIDE SEQUENCE [LARGE SCALE GENOMIC DNA]</scope>
    <source>
        <strain evidence="2 3">RN42</strain>
    </source>
</reference>
<feature type="compositionally biased region" description="Low complexity" evidence="1">
    <location>
        <begin position="210"/>
        <end position="227"/>
    </location>
</feature>
<proteinExistence type="predicted"/>
<feature type="compositionally biased region" description="Polar residues" evidence="1">
    <location>
        <begin position="269"/>
        <end position="278"/>
    </location>
</feature>
<feature type="compositionally biased region" description="Polar residues" evidence="1">
    <location>
        <begin position="235"/>
        <end position="247"/>
    </location>
</feature>
<feature type="compositionally biased region" description="Basic and acidic residues" evidence="1">
    <location>
        <begin position="107"/>
        <end position="117"/>
    </location>
</feature>
<feature type="compositionally biased region" description="Low complexity" evidence="1">
    <location>
        <begin position="338"/>
        <end position="349"/>
    </location>
</feature>
<gene>
    <name evidence="2" type="ORF">BJ508DRAFT_335768</name>
</gene>
<feature type="compositionally biased region" description="Low complexity" evidence="1">
    <location>
        <begin position="178"/>
        <end position="189"/>
    </location>
</feature>
<name>A0A3N4HFP2_ASCIM</name>
<sequence>MANGSHSSSSSYRDEPAPASTYGVAWEEPTTYPPVRQGPVKYGTGKEQMQYSPSHGSFGRDDRGYADQHHGHERGGHQDHEHHHHDRGRSQSPYRPPLAGDPYNTHHHYDNRSRGERPVTYSGPGSSGSRNPIASVTDAHGRDHSTPKTNSAPTEAWVDPRSGHVDVPNDRSGRGQSKAPGSGARAAAADSKRAVAEPPAKKLKQQSKKAGPAPATSVSSSTANAMAPSPHTPRQHAQSESYAQQQHVDAAPNQLSPRVPPNVNAHPHNASSSDSVAGNSRHPHERQTASSITKGSLATSDRRQMTDGKRGPDAPMPPPSKRRPVPDNVAPAYKSIPLGSTTSGQLSSKSSDCQVVSHHYFREAPTCNWTYSEHKAFMIDKVYHYTGDPFLQGTRFRLQKGEYPMDCQLKFVLGPNGLYCGLVTDEQMESAGWIDSVLAERLKGLDACGHRIRVRISWTTCRQMGSYELWEGVFSYEAYGCPNEEGQGPALVKKEQHGHRDTNLGYDGQRIKMEKI</sequence>
<feature type="compositionally biased region" description="Polar residues" evidence="1">
    <location>
        <begin position="1"/>
        <end position="11"/>
    </location>
</feature>
<evidence type="ECO:0000313" key="2">
    <source>
        <dbReference type="EMBL" id="RPA71708.1"/>
    </source>
</evidence>
<feature type="compositionally biased region" description="Polar residues" evidence="1">
    <location>
        <begin position="288"/>
        <end position="299"/>
    </location>
</feature>
<feature type="compositionally biased region" description="Basic and acidic residues" evidence="1">
    <location>
        <begin position="58"/>
        <end position="81"/>
    </location>
</feature>
<dbReference type="EMBL" id="ML119905">
    <property type="protein sequence ID" value="RPA71708.1"/>
    <property type="molecule type" value="Genomic_DNA"/>
</dbReference>
<feature type="compositionally biased region" description="Basic and acidic residues" evidence="1">
    <location>
        <begin position="161"/>
        <end position="173"/>
    </location>
</feature>
<dbReference type="Proteomes" id="UP000275078">
    <property type="component" value="Unassembled WGS sequence"/>
</dbReference>
<organism evidence="2 3">
    <name type="scientific">Ascobolus immersus RN42</name>
    <dbReference type="NCBI Taxonomy" id="1160509"/>
    <lineage>
        <taxon>Eukaryota</taxon>
        <taxon>Fungi</taxon>
        <taxon>Dikarya</taxon>
        <taxon>Ascomycota</taxon>
        <taxon>Pezizomycotina</taxon>
        <taxon>Pezizomycetes</taxon>
        <taxon>Pezizales</taxon>
        <taxon>Ascobolaceae</taxon>
        <taxon>Ascobolus</taxon>
    </lineage>
</organism>
<feature type="compositionally biased region" description="Basic and acidic residues" evidence="1">
    <location>
        <begin position="300"/>
        <end position="312"/>
    </location>
</feature>